<feature type="coiled-coil region" evidence="4">
    <location>
        <begin position="220"/>
        <end position="279"/>
    </location>
</feature>
<dbReference type="Gene3D" id="3.80.10.10">
    <property type="entry name" value="Ribonuclease Inhibitor"/>
    <property type="match status" value="1"/>
</dbReference>
<dbReference type="InterPro" id="IPR009057">
    <property type="entry name" value="Homeodomain-like_sf"/>
</dbReference>
<protein>
    <submittedName>
        <fullName evidence="7">Homeobox domain-containing protein</fullName>
    </submittedName>
</protein>
<reference evidence="7" key="1">
    <citation type="submission" date="2022-11" db="UniProtKB">
        <authorList>
            <consortium name="WormBaseParasite"/>
        </authorList>
    </citation>
    <scope>IDENTIFICATION</scope>
</reference>
<proteinExistence type="predicted"/>
<comment type="subcellular location">
    <subcellularLocation>
        <location evidence="1 2 3">Nucleus</location>
    </subcellularLocation>
</comment>
<dbReference type="InterPro" id="IPR032675">
    <property type="entry name" value="LRR_dom_sf"/>
</dbReference>
<evidence type="ECO:0000256" key="2">
    <source>
        <dbReference type="PROSITE-ProRule" id="PRU00108"/>
    </source>
</evidence>
<dbReference type="SUPFAM" id="SSF52047">
    <property type="entry name" value="RNI-like"/>
    <property type="match status" value="1"/>
</dbReference>
<accession>A0A915EGK0</accession>
<dbReference type="SMART" id="SM00389">
    <property type="entry name" value="HOX"/>
    <property type="match status" value="1"/>
</dbReference>
<dbReference type="AlphaFoldDB" id="A0A915EGK0"/>
<dbReference type="GO" id="GO:0005634">
    <property type="term" value="C:nucleus"/>
    <property type="evidence" value="ECO:0007669"/>
    <property type="project" value="UniProtKB-SubCell"/>
</dbReference>
<dbReference type="PROSITE" id="PS50071">
    <property type="entry name" value="HOMEOBOX_2"/>
    <property type="match status" value="1"/>
</dbReference>
<dbReference type="InterPro" id="IPR001356">
    <property type="entry name" value="HD"/>
</dbReference>
<evidence type="ECO:0000256" key="3">
    <source>
        <dbReference type="RuleBase" id="RU000682"/>
    </source>
</evidence>
<feature type="domain" description="Homeobox" evidence="5">
    <location>
        <begin position="273"/>
        <end position="327"/>
    </location>
</feature>
<dbReference type="CDD" id="cd00086">
    <property type="entry name" value="homeodomain"/>
    <property type="match status" value="1"/>
</dbReference>
<sequence length="327" mass="37779">MIGVVDARELCRLSTHLELLYVHVWNKAGETRNTDFIFYAPKLKSVYVREFEDSKLSHMIITGVIAHCKEISMVGMNYKCENGWFPALEYLPNLNTLFLARMNIPSQALKQIADNGKLWKLSLAYCSSVELEDVKYLLDKCDTIRKLELFSVQQFLPEQEILPKIIAKMDKMCNSNLRPSNRLDPRIFNLACNDDLANGLAVSFYKRFPFDLYRISLVDTNMAANQLAQIQQENRRLHQELVDLRAERIAFEALLNVRIAGLNNRVNELEAFVRRSNNRVVFTVQDLAVLEAAFLVNPRPTRQVKLQLSNNLNVPISKINGWFARRR</sequence>
<dbReference type="Proteomes" id="UP000887574">
    <property type="component" value="Unplaced"/>
</dbReference>
<organism evidence="6 7">
    <name type="scientific">Ditylenchus dipsaci</name>
    <dbReference type="NCBI Taxonomy" id="166011"/>
    <lineage>
        <taxon>Eukaryota</taxon>
        <taxon>Metazoa</taxon>
        <taxon>Ecdysozoa</taxon>
        <taxon>Nematoda</taxon>
        <taxon>Chromadorea</taxon>
        <taxon>Rhabditida</taxon>
        <taxon>Tylenchina</taxon>
        <taxon>Tylenchomorpha</taxon>
        <taxon>Sphaerularioidea</taxon>
        <taxon>Anguinidae</taxon>
        <taxon>Anguininae</taxon>
        <taxon>Ditylenchus</taxon>
    </lineage>
</organism>
<dbReference type="GO" id="GO:0003677">
    <property type="term" value="F:DNA binding"/>
    <property type="evidence" value="ECO:0007669"/>
    <property type="project" value="UniProtKB-UniRule"/>
</dbReference>
<keyword evidence="2 3" id="KW-0238">DNA-binding</keyword>
<evidence type="ECO:0000259" key="5">
    <source>
        <dbReference type="PROSITE" id="PS50071"/>
    </source>
</evidence>
<evidence type="ECO:0000313" key="6">
    <source>
        <dbReference type="Proteomes" id="UP000887574"/>
    </source>
</evidence>
<dbReference type="WBParaSite" id="jg6458">
    <property type="protein sequence ID" value="jg6458"/>
    <property type="gene ID" value="jg6458"/>
</dbReference>
<evidence type="ECO:0000256" key="1">
    <source>
        <dbReference type="ARBA" id="ARBA00004123"/>
    </source>
</evidence>
<keyword evidence="2 3" id="KW-0371">Homeobox</keyword>
<keyword evidence="2 3" id="KW-0539">Nucleus</keyword>
<dbReference type="SUPFAM" id="SSF46689">
    <property type="entry name" value="Homeodomain-like"/>
    <property type="match status" value="1"/>
</dbReference>
<dbReference type="Gene3D" id="1.10.10.60">
    <property type="entry name" value="Homeodomain-like"/>
    <property type="match status" value="1"/>
</dbReference>
<evidence type="ECO:0000256" key="4">
    <source>
        <dbReference type="SAM" id="Coils"/>
    </source>
</evidence>
<evidence type="ECO:0000313" key="7">
    <source>
        <dbReference type="WBParaSite" id="jg6458"/>
    </source>
</evidence>
<keyword evidence="6" id="KW-1185">Reference proteome</keyword>
<keyword evidence="4" id="KW-0175">Coiled coil</keyword>
<dbReference type="Pfam" id="PF00046">
    <property type="entry name" value="Homeodomain"/>
    <property type="match status" value="1"/>
</dbReference>
<name>A0A915EGK0_9BILA</name>